<organism evidence="2 3">
    <name type="scientific">Protopolystoma xenopodis</name>
    <dbReference type="NCBI Taxonomy" id="117903"/>
    <lineage>
        <taxon>Eukaryota</taxon>
        <taxon>Metazoa</taxon>
        <taxon>Spiralia</taxon>
        <taxon>Lophotrochozoa</taxon>
        <taxon>Platyhelminthes</taxon>
        <taxon>Monogenea</taxon>
        <taxon>Polyopisthocotylea</taxon>
        <taxon>Polystomatidea</taxon>
        <taxon>Polystomatidae</taxon>
        <taxon>Protopolystoma</taxon>
    </lineage>
</organism>
<feature type="compositionally biased region" description="Basic and acidic residues" evidence="1">
    <location>
        <begin position="103"/>
        <end position="113"/>
    </location>
</feature>
<evidence type="ECO:0000313" key="3">
    <source>
        <dbReference type="Proteomes" id="UP000784294"/>
    </source>
</evidence>
<proteinExistence type="predicted"/>
<reference evidence="2" key="1">
    <citation type="submission" date="2018-11" db="EMBL/GenBank/DDBJ databases">
        <authorList>
            <consortium name="Pathogen Informatics"/>
        </authorList>
    </citation>
    <scope>NUCLEOTIDE SEQUENCE</scope>
</reference>
<feature type="region of interest" description="Disordered" evidence="1">
    <location>
        <begin position="93"/>
        <end position="119"/>
    </location>
</feature>
<sequence>MPHIVQSFSIRVHLPIWAASSTRSPSSVTGITTGLGPARGVRITDRLNHRVDLRLRWKLGVNLTDGLVHDVTTRWQVVRAFDRFLRPACARSSVISPPQPSDRSTDGQSEKRVGSVLRGIVKQPTDPDKELQLLLINGGEMQFNLPETLNEEYLETSVAQRIGMGKLGHYVIDTCGLNIGVLRVIRDTGL</sequence>
<name>A0A3S5B3M3_9PLAT</name>
<dbReference type="Proteomes" id="UP000784294">
    <property type="component" value="Unassembled WGS sequence"/>
</dbReference>
<keyword evidence="3" id="KW-1185">Reference proteome</keyword>
<comment type="caution">
    <text evidence="2">The sequence shown here is derived from an EMBL/GenBank/DDBJ whole genome shotgun (WGS) entry which is preliminary data.</text>
</comment>
<evidence type="ECO:0000313" key="2">
    <source>
        <dbReference type="EMBL" id="VEL35461.1"/>
    </source>
</evidence>
<accession>A0A3S5B3M3</accession>
<protein>
    <submittedName>
        <fullName evidence="2">Uncharacterized protein</fullName>
    </submittedName>
</protein>
<gene>
    <name evidence="2" type="ORF">PXEA_LOCUS28901</name>
</gene>
<dbReference type="AlphaFoldDB" id="A0A3S5B3M3"/>
<dbReference type="EMBL" id="CAAALY010249898">
    <property type="protein sequence ID" value="VEL35461.1"/>
    <property type="molecule type" value="Genomic_DNA"/>
</dbReference>
<evidence type="ECO:0000256" key="1">
    <source>
        <dbReference type="SAM" id="MobiDB-lite"/>
    </source>
</evidence>